<protein>
    <submittedName>
        <fullName evidence="1">Uncharacterized protein</fullName>
    </submittedName>
</protein>
<dbReference type="Proteomes" id="UP000521358">
    <property type="component" value="Unassembled WGS sequence"/>
</dbReference>
<proteinExistence type="predicted"/>
<dbReference type="NCBIfam" id="NF040897">
    <property type="entry name" value="SPJ_0845_Nterm"/>
    <property type="match status" value="1"/>
</dbReference>
<dbReference type="EMBL" id="JAAVMB010000015">
    <property type="protein sequence ID" value="NKC68799.1"/>
    <property type="molecule type" value="Genomic_DNA"/>
</dbReference>
<comment type="caution">
    <text evidence="1">The sequence shown here is derived from an EMBL/GenBank/DDBJ whole genome shotgun (WGS) entry which is preliminary data.</text>
</comment>
<dbReference type="InterPro" id="IPR047909">
    <property type="entry name" value="SPJ_0845-like_N"/>
</dbReference>
<dbReference type="GeneID" id="63147635"/>
<organism evidence="1 2">
    <name type="scientific">Vagococcus fluvialis</name>
    <dbReference type="NCBI Taxonomy" id="2738"/>
    <lineage>
        <taxon>Bacteria</taxon>
        <taxon>Bacillati</taxon>
        <taxon>Bacillota</taxon>
        <taxon>Bacilli</taxon>
        <taxon>Lactobacillales</taxon>
        <taxon>Enterococcaceae</taxon>
        <taxon>Vagococcus</taxon>
    </lineage>
</organism>
<name>A0A369AXI4_9ENTE</name>
<accession>A0A369AXI4</accession>
<gene>
    <name evidence="1" type="ORF">HED35_11935</name>
</gene>
<dbReference type="RefSeq" id="WP_167800259.1">
    <property type="nucleotide sequence ID" value="NZ_CP081461.1"/>
</dbReference>
<evidence type="ECO:0000313" key="1">
    <source>
        <dbReference type="EMBL" id="NKC68799.1"/>
    </source>
</evidence>
<reference evidence="1 2" key="1">
    <citation type="submission" date="2020-03" db="EMBL/GenBank/DDBJ databases">
        <title>Bacterial samples isolated from urine from healthy bovine heifers (Gyr breed).</title>
        <authorList>
            <person name="Giannattasio-Ferraz S."/>
            <person name="Maskeri L."/>
            <person name="Penido A."/>
            <person name="Barbosa-Stancioli E.F."/>
            <person name="Putonti C."/>
        </authorList>
    </citation>
    <scope>NUCLEOTIDE SEQUENCE [LARGE SCALE GENOMIC DNA]</scope>
    <source>
        <strain evidence="1 2">UFMG-H7</strain>
    </source>
</reference>
<sequence>MGMTFKKKDSLEKLFEEFAIDPDKKENEKAINKNTQFKVDITNATVTFKDNEKSDSK</sequence>
<dbReference type="AlphaFoldDB" id="A0A369AXI4"/>
<evidence type="ECO:0000313" key="2">
    <source>
        <dbReference type="Proteomes" id="UP000521358"/>
    </source>
</evidence>